<feature type="region of interest" description="Disordered" evidence="1">
    <location>
        <begin position="1"/>
        <end position="106"/>
    </location>
</feature>
<feature type="region of interest" description="Disordered" evidence="1">
    <location>
        <begin position="119"/>
        <end position="241"/>
    </location>
</feature>
<feature type="compositionally biased region" description="Pro residues" evidence="1">
    <location>
        <begin position="146"/>
        <end position="163"/>
    </location>
</feature>
<gene>
    <name evidence="2" type="ORF">CRENBAI_021897</name>
</gene>
<proteinExistence type="predicted"/>
<comment type="caution">
    <text evidence="2">The sequence shown here is derived from an EMBL/GenBank/DDBJ whole genome shotgun (WGS) entry which is preliminary data.</text>
</comment>
<keyword evidence="3" id="KW-1185">Reference proteome</keyword>
<sequence length="241" mass="26528">MALLQTPPSHSAPHHTAPRLQDKGPAQHHLSPSPQVQQSRHHQALFSQQTSQLRTKMGQSHPARDAQPAARTQGRRPRPCPWIHTNTTHHCHNSPGRNTNQLSSTNTTTQPIQMLVTTHPQRGYNPSMPPSSPLHRPHPDTTARHAPPPHPPDNHRSPPPGWGPKPEGNIGGRPSQHTKDWAPRQPHSPTPGGVPACRPHTLLHDIPSRRPSTKAKPHPNHTVQPRSPSLNPLLPQPMAGH</sequence>
<feature type="compositionally biased region" description="Low complexity" evidence="1">
    <location>
        <begin position="1"/>
        <end position="11"/>
    </location>
</feature>
<accession>A0AAV9SR50</accession>
<evidence type="ECO:0000313" key="2">
    <source>
        <dbReference type="EMBL" id="KAK5624007.1"/>
    </source>
</evidence>
<dbReference type="AlphaFoldDB" id="A0AAV9SR50"/>
<name>A0AAV9SR50_9TELE</name>
<reference evidence="2 3" key="1">
    <citation type="submission" date="2021-06" db="EMBL/GenBank/DDBJ databases">
        <authorList>
            <person name="Palmer J.M."/>
        </authorList>
    </citation>
    <scope>NUCLEOTIDE SEQUENCE [LARGE SCALE GENOMIC DNA]</scope>
    <source>
        <strain evidence="2 3">MEX-2019</strain>
        <tissue evidence="2">Muscle</tissue>
    </source>
</reference>
<organism evidence="2 3">
    <name type="scientific">Crenichthys baileyi</name>
    <name type="common">White River springfish</name>
    <dbReference type="NCBI Taxonomy" id="28760"/>
    <lineage>
        <taxon>Eukaryota</taxon>
        <taxon>Metazoa</taxon>
        <taxon>Chordata</taxon>
        <taxon>Craniata</taxon>
        <taxon>Vertebrata</taxon>
        <taxon>Euteleostomi</taxon>
        <taxon>Actinopterygii</taxon>
        <taxon>Neopterygii</taxon>
        <taxon>Teleostei</taxon>
        <taxon>Neoteleostei</taxon>
        <taxon>Acanthomorphata</taxon>
        <taxon>Ovalentaria</taxon>
        <taxon>Atherinomorphae</taxon>
        <taxon>Cyprinodontiformes</taxon>
        <taxon>Goodeidae</taxon>
        <taxon>Crenichthys</taxon>
    </lineage>
</organism>
<evidence type="ECO:0000313" key="3">
    <source>
        <dbReference type="Proteomes" id="UP001311232"/>
    </source>
</evidence>
<dbReference type="Proteomes" id="UP001311232">
    <property type="component" value="Unassembled WGS sequence"/>
</dbReference>
<feature type="compositionally biased region" description="Polar residues" evidence="1">
    <location>
        <begin position="45"/>
        <end position="58"/>
    </location>
</feature>
<protein>
    <submittedName>
        <fullName evidence="2">Uncharacterized protein</fullName>
    </submittedName>
</protein>
<dbReference type="EMBL" id="JAHHUM010000007">
    <property type="protein sequence ID" value="KAK5624007.1"/>
    <property type="molecule type" value="Genomic_DNA"/>
</dbReference>
<evidence type="ECO:0000256" key="1">
    <source>
        <dbReference type="SAM" id="MobiDB-lite"/>
    </source>
</evidence>
<feature type="compositionally biased region" description="Polar residues" evidence="1">
    <location>
        <begin position="221"/>
        <end position="230"/>
    </location>
</feature>